<dbReference type="PANTHER" id="PTHR35889:SF3">
    <property type="entry name" value="F-BOX DOMAIN-CONTAINING PROTEIN"/>
    <property type="match status" value="1"/>
</dbReference>
<dbReference type="KEGG" id="svp:Pan189_00740"/>
<dbReference type="AlphaFoldDB" id="A0A517QVS1"/>
<sequence precursor="true">MRFTPVALSLALMFSSLTAYARPVEPLEVAAEVDRILAAAFAEQGVSPSEKCSDVDFLRRAAFDLTGGPPSADEAVLFAVTPDGAKRAELVERLLETEGYSLNWARYWKDVIFSHATNQRARLSEPRFERWMAEQFREGRKWDEIATELITATGDVRENGAVGLLFAHDGEANEIAGEVSRIFMGVQIQCAQCHDHPYDAWKREDFHKLAAFFPRVRVRPVLKENAPRSFEVVSQDRDRTNARARFARNPDFVFRFIDKNRDGRITESETEGTQLERPFPFIVRYGDKDGDGALNLEELKNLPEPPNDRNRSIEHFMPDLSDPDAKGELISPALFASRNVRVSPGTSDSIRRKAAAAGITSTRNPWFARAYVNRMWAELVGEGFYHPLDDMGPQREASYADALDALVFGFAASDYDPKWLFRAIMNTEAYQRALDGSYTDPVDGNAFAATGATRLRADQIYNALSEVLGQPTLRSRVSQSMGGRLGGLDRLRFAFNNTFGFDPSTPKEDLTGDIPQALFLMNSDQVNRSIAANPLSQLGRLLRRYSDDKDAIAEVYLNVLSREPTAAETKICLAYIDKADSRRDAYEDLVWSLINSAEFVSRR</sequence>
<evidence type="ECO:0000313" key="5">
    <source>
        <dbReference type="EMBL" id="QDT35721.1"/>
    </source>
</evidence>
<dbReference type="OrthoDB" id="289126at2"/>
<proteinExistence type="predicted"/>
<feature type="signal peptide" evidence="1">
    <location>
        <begin position="1"/>
        <end position="21"/>
    </location>
</feature>
<dbReference type="PANTHER" id="PTHR35889">
    <property type="entry name" value="CYCLOINULO-OLIGOSACCHARIDE FRUCTANOTRANSFERASE-RELATED"/>
    <property type="match status" value="1"/>
</dbReference>
<evidence type="ECO:0000259" key="2">
    <source>
        <dbReference type="Pfam" id="PF07583"/>
    </source>
</evidence>
<feature type="domain" description="EF-hand" evidence="4">
    <location>
        <begin position="253"/>
        <end position="269"/>
    </location>
</feature>
<feature type="chain" id="PRO_5021754845" evidence="1">
    <location>
        <begin position="22"/>
        <end position="603"/>
    </location>
</feature>
<feature type="domain" description="EF-hand" evidence="4">
    <location>
        <begin position="287"/>
        <end position="302"/>
    </location>
</feature>
<dbReference type="Pfam" id="PF13202">
    <property type="entry name" value="EF-hand_5"/>
    <property type="match status" value="2"/>
</dbReference>
<dbReference type="RefSeq" id="WP_145361992.1">
    <property type="nucleotide sequence ID" value="NZ_CP036268.1"/>
</dbReference>
<dbReference type="InterPro" id="IPR022655">
    <property type="entry name" value="DUF1553"/>
</dbReference>
<dbReference type="EMBL" id="CP036268">
    <property type="protein sequence ID" value="QDT35721.1"/>
    <property type="molecule type" value="Genomic_DNA"/>
</dbReference>
<name>A0A517QVS1_9PLAN</name>
<evidence type="ECO:0000259" key="4">
    <source>
        <dbReference type="Pfam" id="PF13202"/>
    </source>
</evidence>
<feature type="domain" description="DUF1553" evidence="3">
    <location>
        <begin position="351"/>
        <end position="472"/>
    </location>
</feature>
<dbReference type="Pfam" id="PF07583">
    <property type="entry name" value="PSCyt2"/>
    <property type="match status" value="1"/>
</dbReference>
<keyword evidence="6" id="KW-1185">Reference proteome</keyword>
<accession>A0A517QVS1</accession>
<dbReference type="InterPro" id="IPR018247">
    <property type="entry name" value="EF_Hand_1_Ca_BS"/>
</dbReference>
<evidence type="ECO:0000256" key="1">
    <source>
        <dbReference type="SAM" id="SignalP"/>
    </source>
</evidence>
<dbReference type="GO" id="GO:0005509">
    <property type="term" value="F:calcium ion binding"/>
    <property type="evidence" value="ECO:0007669"/>
    <property type="project" value="InterPro"/>
</dbReference>
<feature type="domain" description="DUF1549" evidence="2">
    <location>
        <begin position="32"/>
        <end position="216"/>
    </location>
</feature>
<evidence type="ECO:0000313" key="6">
    <source>
        <dbReference type="Proteomes" id="UP000317318"/>
    </source>
</evidence>
<organism evidence="5 6">
    <name type="scientific">Stratiformator vulcanicus</name>
    <dbReference type="NCBI Taxonomy" id="2527980"/>
    <lineage>
        <taxon>Bacteria</taxon>
        <taxon>Pseudomonadati</taxon>
        <taxon>Planctomycetota</taxon>
        <taxon>Planctomycetia</taxon>
        <taxon>Planctomycetales</taxon>
        <taxon>Planctomycetaceae</taxon>
        <taxon>Stratiformator</taxon>
    </lineage>
</organism>
<dbReference type="Gene3D" id="1.10.238.10">
    <property type="entry name" value="EF-hand"/>
    <property type="match status" value="1"/>
</dbReference>
<dbReference type="Pfam" id="PF07587">
    <property type="entry name" value="PSD1"/>
    <property type="match status" value="1"/>
</dbReference>
<gene>
    <name evidence="5" type="ORF">Pan189_00740</name>
</gene>
<protein>
    <submittedName>
        <fullName evidence="5">EF hand</fullName>
    </submittedName>
</protein>
<dbReference type="InterPro" id="IPR011992">
    <property type="entry name" value="EF-hand-dom_pair"/>
</dbReference>
<dbReference type="Proteomes" id="UP000317318">
    <property type="component" value="Chromosome"/>
</dbReference>
<reference evidence="5 6" key="1">
    <citation type="submission" date="2019-02" db="EMBL/GenBank/DDBJ databases">
        <title>Deep-cultivation of Planctomycetes and their phenomic and genomic characterization uncovers novel biology.</title>
        <authorList>
            <person name="Wiegand S."/>
            <person name="Jogler M."/>
            <person name="Boedeker C."/>
            <person name="Pinto D."/>
            <person name="Vollmers J."/>
            <person name="Rivas-Marin E."/>
            <person name="Kohn T."/>
            <person name="Peeters S.H."/>
            <person name="Heuer A."/>
            <person name="Rast P."/>
            <person name="Oberbeckmann S."/>
            <person name="Bunk B."/>
            <person name="Jeske O."/>
            <person name="Meyerdierks A."/>
            <person name="Storesund J.E."/>
            <person name="Kallscheuer N."/>
            <person name="Luecker S."/>
            <person name="Lage O.M."/>
            <person name="Pohl T."/>
            <person name="Merkel B.J."/>
            <person name="Hornburger P."/>
            <person name="Mueller R.-W."/>
            <person name="Bruemmer F."/>
            <person name="Labrenz M."/>
            <person name="Spormann A.M."/>
            <person name="Op den Camp H."/>
            <person name="Overmann J."/>
            <person name="Amann R."/>
            <person name="Jetten M.S.M."/>
            <person name="Mascher T."/>
            <person name="Medema M.H."/>
            <person name="Devos D.P."/>
            <person name="Kaster A.-K."/>
            <person name="Ovreas L."/>
            <person name="Rohde M."/>
            <person name="Galperin M.Y."/>
            <person name="Jogler C."/>
        </authorList>
    </citation>
    <scope>NUCLEOTIDE SEQUENCE [LARGE SCALE GENOMIC DNA]</scope>
    <source>
        <strain evidence="5 6">Pan189</strain>
    </source>
</reference>
<dbReference type="SUPFAM" id="SSF47473">
    <property type="entry name" value="EF-hand"/>
    <property type="match status" value="1"/>
</dbReference>
<keyword evidence="1" id="KW-0732">Signal</keyword>
<dbReference type="InterPro" id="IPR011444">
    <property type="entry name" value="DUF1549"/>
</dbReference>
<evidence type="ECO:0000259" key="3">
    <source>
        <dbReference type="Pfam" id="PF07587"/>
    </source>
</evidence>
<dbReference type="PROSITE" id="PS00018">
    <property type="entry name" value="EF_HAND_1"/>
    <property type="match status" value="1"/>
</dbReference>
<dbReference type="InterPro" id="IPR002048">
    <property type="entry name" value="EF_hand_dom"/>
</dbReference>